<dbReference type="InterPro" id="IPR001767">
    <property type="entry name" value="Hedgehog_Hint"/>
</dbReference>
<dbReference type="GO" id="GO:0005113">
    <property type="term" value="F:patched binding"/>
    <property type="evidence" value="ECO:0007669"/>
    <property type="project" value="TreeGrafter"/>
</dbReference>
<dbReference type="PANTHER" id="PTHR11889">
    <property type="entry name" value="HEDGEHOG"/>
    <property type="match status" value="1"/>
</dbReference>
<evidence type="ECO:0000256" key="1">
    <source>
        <dbReference type="ARBA" id="ARBA00022473"/>
    </source>
</evidence>
<dbReference type="InterPro" id="IPR001657">
    <property type="entry name" value="Hedgehog"/>
</dbReference>
<dbReference type="SUPFAM" id="SSF51294">
    <property type="entry name" value="Hedgehog/intein (Hint) domain"/>
    <property type="match status" value="1"/>
</dbReference>
<keyword evidence="1" id="KW-0217">Developmental protein</keyword>
<dbReference type="GO" id="GO:0005615">
    <property type="term" value="C:extracellular space"/>
    <property type="evidence" value="ECO:0007669"/>
    <property type="project" value="TreeGrafter"/>
</dbReference>
<dbReference type="PANTHER" id="PTHR11889:SF31">
    <property type="entry name" value="PROTEIN HEDGEHOG"/>
    <property type="match status" value="1"/>
</dbReference>
<dbReference type="InterPro" id="IPR036844">
    <property type="entry name" value="Hint_dom_sf"/>
</dbReference>
<dbReference type="PRINTS" id="PR00632">
    <property type="entry name" value="SONICHHOG"/>
</dbReference>
<protein>
    <recommendedName>
        <fullName evidence="2">Hint domain-containing protein</fullName>
    </recommendedName>
</protein>
<comment type="caution">
    <text evidence="3">The sequence shown here is derived from an EMBL/GenBank/DDBJ whole genome shotgun (WGS) entry which is preliminary data.</text>
</comment>
<evidence type="ECO:0000313" key="4">
    <source>
        <dbReference type="Proteomes" id="UP001162156"/>
    </source>
</evidence>
<dbReference type="GO" id="GO:0016540">
    <property type="term" value="P:protein autoprocessing"/>
    <property type="evidence" value="ECO:0007669"/>
    <property type="project" value="InterPro"/>
</dbReference>
<dbReference type="InterPro" id="IPR003586">
    <property type="entry name" value="Hint_dom_C"/>
</dbReference>
<organism evidence="3 4">
    <name type="scientific">Rhamnusium bicolor</name>
    <dbReference type="NCBI Taxonomy" id="1586634"/>
    <lineage>
        <taxon>Eukaryota</taxon>
        <taxon>Metazoa</taxon>
        <taxon>Ecdysozoa</taxon>
        <taxon>Arthropoda</taxon>
        <taxon>Hexapoda</taxon>
        <taxon>Insecta</taxon>
        <taxon>Pterygota</taxon>
        <taxon>Neoptera</taxon>
        <taxon>Endopterygota</taxon>
        <taxon>Coleoptera</taxon>
        <taxon>Polyphaga</taxon>
        <taxon>Cucujiformia</taxon>
        <taxon>Chrysomeloidea</taxon>
        <taxon>Cerambycidae</taxon>
        <taxon>Lepturinae</taxon>
        <taxon>Rhagiini</taxon>
        <taxon>Rhamnusium</taxon>
    </lineage>
</organism>
<dbReference type="InterPro" id="IPR050387">
    <property type="entry name" value="Hedgehog_Signaling"/>
</dbReference>
<dbReference type="Gene3D" id="2.170.16.10">
    <property type="entry name" value="Hedgehog/Intein (Hint) domain"/>
    <property type="match status" value="1"/>
</dbReference>
<name>A0AAV8ZH74_9CUCU</name>
<reference evidence="3" key="1">
    <citation type="journal article" date="2023" name="Insect Mol. Biol.">
        <title>Genome sequencing provides insights into the evolution of gene families encoding plant cell wall-degrading enzymes in longhorned beetles.</title>
        <authorList>
            <person name="Shin N.R."/>
            <person name="Okamura Y."/>
            <person name="Kirsch R."/>
            <person name="Pauchet Y."/>
        </authorList>
    </citation>
    <scope>NUCLEOTIDE SEQUENCE</scope>
    <source>
        <strain evidence="3">RBIC_L_NR</strain>
    </source>
</reference>
<feature type="domain" description="Hint" evidence="2">
    <location>
        <begin position="35"/>
        <end position="80"/>
    </location>
</feature>
<proteinExistence type="predicted"/>
<dbReference type="AlphaFoldDB" id="A0AAV8ZH74"/>
<dbReference type="GO" id="GO:0010468">
    <property type="term" value="P:regulation of gene expression"/>
    <property type="evidence" value="ECO:0007669"/>
    <property type="project" value="TreeGrafter"/>
</dbReference>
<dbReference type="GO" id="GO:0007267">
    <property type="term" value="P:cell-cell signaling"/>
    <property type="evidence" value="ECO:0007669"/>
    <property type="project" value="InterPro"/>
</dbReference>
<evidence type="ECO:0000313" key="3">
    <source>
        <dbReference type="EMBL" id="KAJ8963617.1"/>
    </source>
</evidence>
<evidence type="ECO:0000259" key="2">
    <source>
        <dbReference type="SMART" id="SM00305"/>
    </source>
</evidence>
<dbReference type="Proteomes" id="UP001162156">
    <property type="component" value="Unassembled WGS sequence"/>
</dbReference>
<accession>A0AAV8ZH74</accession>
<dbReference type="EMBL" id="JANEYF010001524">
    <property type="protein sequence ID" value="KAJ8963617.1"/>
    <property type="molecule type" value="Genomic_DNA"/>
</dbReference>
<dbReference type="Pfam" id="PF01079">
    <property type="entry name" value="Hint"/>
    <property type="match status" value="1"/>
</dbReference>
<dbReference type="GO" id="GO:0001708">
    <property type="term" value="P:cell fate specification"/>
    <property type="evidence" value="ECO:0007669"/>
    <property type="project" value="TreeGrafter"/>
</dbReference>
<dbReference type="GO" id="GO:0005509">
    <property type="term" value="F:calcium ion binding"/>
    <property type="evidence" value="ECO:0007669"/>
    <property type="project" value="TreeGrafter"/>
</dbReference>
<dbReference type="SMART" id="SM00305">
    <property type="entry name" value="HintC"/>
    <property type="match status" value="1"/>
</dbReference>
<dbReference type="GO" id="GO:0007224">
    <property type="term" value="P:smoothened signaling pathway"/>
    <property type="evidence" value="ECO:0007669"/>
    <property type="project" value="TreeGrafter"/>
</dbReference>
<keyword evidence="4" id="KW-1185">Reference proteome</keyword>
<sequence>MTVKHLVLSGTFKKYKTVYAKKINIGDNLLVSDSNNTIVEDSVVQIKPIIKTGVYALFTKVGTLAAVNDIIVSCYATVDSQSLAHWAFLPVRLVWNIKQSLFRFLEYH</sequence>
<gene>
    <name evidence="3" type="ORF">NQ314_005517</name>
</gene>